<keyword evidence="11 13" id="KW-1015">Disulfide bond</keyword>
<feature type="domain" description="EGF-like" evidence="16">
    <location>
        <begin position="235"/>
        <end position="272"/>
    </location>
</feature>
<dbReference type="GO" id="GO:0043226">
    <property type="term" value="C:organelle"/>
    <property type="evidence" value="ECO:0007669"/>
    <property type="project" value="UniProtKB-ARBA"/>
</dbReference>
<evidence type="ECO:0000313" key="17">
    <source>
        <dbReference type="EMBL" id="EDS39192.1"/>
    </source>
</evidence>
<feature type="domain" description="EGF-like" evidence="16">
    <location>
        <begin position="1154"/>
        <end position="1191"/>
    </location>
</feature>
<feature type="domain" description="EGF-like" evidence="16">
    <location>
        <begin position="1294"/>
        <end position="1329"/>
    </location>
</feature>
<feature type="domain" description="EGF-like" evidence="16">
    <location>
        <begin position="704"/>
        <end position="741"/>
    </location>
</feature>
<dbReference type="GO" id="GO:0048598">
    <property type="term" value="P:embryonic morphogenesis"/>
    <property type="evidence" value="ECO:0007669"/>
    <property type="project" value="UniProtKB-ARBA"/>
</dbReference>
<keyword evidence="12" id="KW-0325">Glycoprotein</keyword>
<feature type="disulfide bond" evidence="13">
    <location>
        <begin position="691"/>
        <end position="700"/>
    </location>
</feature>
<evidence type="ECO:0000256" key="6">
    <source>
        <dbReference type="ARBA" id="ARBA00022729"/>
    </source>
</evidence>
<dbReference type="KEGG" id="cqu:CpipJ_CPIJ012979"/>
<feature type="disulfide bond" evidence="13">
    <location>
        <begin position="1319"/>
        <end position="1328"/>
    </location>
</feature>
<keyword evidence="8" id="KW-0106">Calcium</keyword>
<feature type="disulfide bond" evidence="13">
    <location>
        <begin position="2301"/>
        <end position="2310"/>
    </location>
</feature>
<feature type="disulfide bond" evidence="13">
    <location>
        <begin position="488"/>
        <end position="505"/>
    </location>
</feature>
<evidence type="ECO:0000256" key="5">
    <source>
        <dbReference type="ARBA" id="ARBA00022692"/>
    </source>
</evidence>
<dbReference type="GO" id="GO:0005509">
    <property type="term" value="F:calcium ion binding"/>
    <property type="evidence" value="ECO:0007669"/>
    <property type="project" value="InterPro"/>
</dbReference>
<feature type="domain" description="EGF-like" evidence="16">
    <location>
        <begin position="277"/>
        <end position="315"/>
    </location>
</feature>
<dbReference type="PANTHER" id="PTHR12916">
    <property type="entry name" value="CYTOCHROME C OXIDASE POLYPEPTIDE VIC-2"/>
    <property type="match status" value="1"/>
</dbReference>
<dbReference type="SMART" id="SM00181">
    <property type="entry name" value="EGF"/>
    <property type="match status" value="36"/>
</dbReference>
<dbReference type="FunFam" id="2.10.25.10:FF:000172">
    <property type="entry name" value="FAT atypical cadherin 3"/>
    <property type="match status" value="2"/>
</dbReference>
<dbReference type="FunFam" id="2.10.25.10:FF:000247">
    <property type="entry name" value="Delta/notch like EGF repeat containing"/>
    <property type="match status" value="2"/>
</dbReference>
<dbReference type="PROSITE" id="PS00022">
    <property type="entry name" value="EGF_1"/>
    <property type="match status" value="28"/>
</dbReference>
<dbReference type="GO" id="GO:0008284">
    <property type="term" value="P:positive regulation of cell population proliferation"/>
    <property type="evidence" value="ECO:0007669"/>
    <property type="project" value="UniProtKB-ARBA"/>
</dbReference>
<dbReference type="GO" id="GO:0010631">
    <property type="term" value="P:epithelial cell migration"/>
    <property type="evidence" value="ECO:0007669"/>
    <property type="project" value="UniProtKB-ARBA"/>
</dbReference>
<feature type="disulfide bond" evidence="13">
    <location>
        <begin position="1615"/>
        <end position="1624"/>
    </location>
</feature>
<evidence type="ECO:0000256" key="3">
    <source>
        <dbReference type="ARBA" id="ARBA00022473"/>
    </source>
</evidence>
<dbReference type="EnsemblMetazoa" id="CPIJ012979-RA">
    <property type="protein sequence ID" value="CPIJ012979-PA"/>
    <property type="gene ID" value="CPIJ012979"/>
</dbReference>
<evidence type="ECO:0000256" key="7">
    <source>
        <dbReference type="ARBA" id="ARBA00022737"/>
    </source>
</evidence>
<feature type="disulfide bond" evidence="13">
    <location>
        <begin position="1142"/>
        <end position="1151"/>
    </location>
</feature>
<evidence type="ECO:0000256" key="11">
    <source>
        <dbReference type="ARBA" id="ARBA00023157"/>
    </source>
</evidence>
<keyword evidence="19" id="KW-1185">Reference proteome</keyword>
<dbReference type="GO" id="GO:0007219">
    <property type="term" value="P:Notch signaling pathway"/>
    <property type="evidence" value="ECO:0007669"/>
    <property type="project" value="TreeGrafter"/>
</dbReference>
<dbReference type="CDD" id="cd00110">
    <property type="entry name" value="LamG"/>
    <property type="match status" value="2"/>
</dbReference>
<dbReference type="Gene3D" id="2.60.120.200">
    <property type="match status" value="2"/>
</dbReference>
<dbReference type="SMART" id="SM00179">
    <property type="entry name" value="EGF_CA"/>
    <property type="match status" value="30"/>
</dbReference>
<name>B0X2G9_CULQU</name>
<dbReference type="FunFam" id="2.10.25.10:FF:000117">
    <property type="entry name" value="Delta-like protein"/>
    <property type="match status" value="1"/>
</dbReference>
<keyword evidence="7" id="KW-0677">Repeat</keyword>
<feature type="disulfide bond" evidence="13">
    <location>
        <begin position="1357"/>
        <end position="1366"/>
    </location>
</feature>
<dbReference type="FunFam" id="2.10.25.10:FF:000118">
    <property type="entry name" value="protein delta homolog 2"/>
    <property type="match status" value="2"/>
</dbReference>
<keyword evidence="6" id="KW-0732">Signal</keyword>
<feature type="domain" description="Laminin G" evidence="15">
    <location>
        <begin position="1412"/>
        <end position="1587"/>
    </location>
</feature>
<feature type="domain" description="EGF-like" evidence="16">
    <location>
        <begin position="196"/>
        <end position="232"/>
    </location>
</feature>
<keyword evidence="3" id="KW-0217">Developmental protein</keyword>
<feature type="domain" description="EGF-like" evidence="16">
    <location>
        <begin position="937"/>
        <end position="968"/>
    </location>
</feature>
<dbReference type="SUPFAM" id="SSF57196">
    <property type="entry name" value="EGF/Laminin"/>
    <property type="match status" value="30"/>
</dbReference>
<feature type="domain" description="EGF-like" evidence="16">
    <location>
        <begin position="356"/>
        <end position="392"/>
    </location>
</feature>
<dbReference type="FunFam" id="2.10.25.10:FF:000208">
    <property type="entry name" value="Crumbs 2, cell polarity complex component"/>
    <property type="match status" value="1"/>
</dbReference>
<dbReference type="GO" id="GO:0043005">
    <property type="term" value="C:neuron projection"/>
    <property type="evidence" value="ECO:0007669"/>
    <property type="project" value="UniProtKB-ARBA"/>
</dbReference>
<feature type="disulfide bond" evidence="13">
    <location>
        <begin position="2220"/>
        <end position="2229"/>
    </location>
</feature>
<dbReference type="GO" id="GO:0048568">
    <property type="term" value="P:embryonic organ development"/>
    <property type="evidence" value="ECO:0007669"/>
    <property type="project" value="UniProtKB-ARBA"/>
</dbReference>
<dbReference type="FunFam" id="2.10.25.10:FF:000031">
    <property type="entry name" value="neurogenic locus notch homolog protein 3"/>
    <property type="match status" value="1"/>
</dbReference>
<feature type="disulfide bond" evidence="13">
    <location>
        <begin position="755"/>
        <end position="772"/>
    </location>
</feature>
<feature type="disulfide bond" evidence="13">
    <location>
        <begin position="262"/>
        <end position="271"/>
    </location>
</feature>
<feature type="disulfide bond" evidence="13">
    <location>
        <begin position="851"/>
        <end position="860"/>
    </location>
</feature>
<feature type="disulfide bond" evidence="13">
    <location>
        <begin position="484"/>
        <end position="494"/>
    </location>
</feature>
<dbReference type="Pfam" id="PF12661">
    <property type="entry name" value="hEGF"/>
    <property type="match status" value="7"/>
</dbReference>
<feature type="disulfide bond" evidence="13">
    <location>
        <begin position="2144"/>
        <end position="2153"/>
    </location>
</feature>
<dbReference type="VEuPathDB" id="VectorBase:CQUJHB016976"/>
<dbReference type="PANTHER" id="PTHR12916:SF4">
    <property type="entry name" value="UNINFLATABLE, ISOFORM C"/>
    <property type="match status" value="1"/>
</dbReference>
<dbReference type="FunFam" id="2.10.25.10:FF:000123">
    <property type="entry name" value="Crumbs homolog 1 (Drosophila)"/>
    <property type="match status" value="2"/>
</dbReference>
<dbReference type="Gene3D" id="2.10.25.10">
    <property type="entry name" value="Laminin"/>
    <property type="match status" value="34"/>
</dbReference>
<feature type="disulfide bond" evidence="13">
    <location>
        <begin position="2380"/>
        <end position="2389"/>
    </location>
</feature>
<feature type="disulfide bond" evidence="13">
    <location>
        <begin position="1066"/>
        <end position="1075"/>
    </location>
</feature>
<dbReference type="InterPro" id="IPR018097">
    <property type="entry name" value="EGF_Ca-bd_CS"/>
</dbReference>
<dbReference type="OMA" id="EFFPLKA"/>
<feature type="disulfide bond" evidence="13">
    <location>
        <begin position="1400"/>
        <end position="1409"/>
    </location>
</feature>
<dbReference type="GO" id="GO:0016324">
    <property type="term" value="C:apical plasma membrane"/>
    <property type="evidence" value="ECO:0007669"/>
    <property type="project" value="UniProtKB-ARBA"/>
</dbReference>
<dbReference type="GO" id="GO:0007498">
    <property type="term" value="P:mesoderm development"/>
    <property type="evidence" value="ECO:0007669"/>
    <property type="project" value="UniProtKB-ARBA"/>
</dbReference>
<dbReference type="GO" id="GO:0007435">
    <property type="term" value="P:salivary gland morphogenesis"/>
    <property type="evidence" value="ECO:0007669"/>
    <property type="project" value="UniProtKB-ARBA"/>
</dbReference>
<feature type="domain" description="EGF-like" evidence="16">
    <location>
        <begin position="1369"/>
        <end position="1410"/>
    </location>
</feature>
<dbReference type="GO" id="GO:0003008">
    <property type="term" value="P:system process"/>
    <property type="evidence" value="ECO:0007669"/>
    <property type="project" value="UniProtKB-ARBA"/>
</dbReference>
<feature type="domain" description="EGF-like" evidence="16">
    <location>
        <begin position="1039"/>
        <end position="1076"/>
    </location>
</feature>
<feature type="domain" description="EGF-like" evidence="16">
    <location>
        <begin position="786"/>
        <end position="823"/>
    </location>
</feature>
<organism>
    <name type="scientific">Culex quinquefasciatus</name>
    <name type="common">Southern house mosquito</name>
    <name type="synonym">Culex pungens</name>
    <dbReference type="NCBI Taxonomy" id="7176"/>
    <lineage>
        <taxon>Eukaryota</taxon>
        <taxon>Metazoa</taxon>
        <taxon>Ecdysozoa</taxon>
        <taxon>Arthropoda</taxon>
        <taxon>Hexapoda</taxon>
        <taxon>Insecta</taxon>
        <taxon>Pterygota</taxon>
        <taxon>Neoptera</taxon>
        <taxon>Endopterygota</taxon>
        <taxon>Diptera</taxon>
        <taxon>Nematocera</taxon>
        <taxon>Culicoidea</taxon>
        <taxon>Culicidae</taxon>
        <taxon>Culicinae</taxon>
        <taxon>Culicini</taxon>
        <taxon>Culex</taxon>
        <taxon>Culex</taxon>
    </lineage>
</organism>
<feature type="domain" description="EGF-like" evidence="16">
    <location>
        <begin position="746"/>
        <end position="784"/>
    </location>
</feature>
<feature type="disulfide bond" evidence="13">
    <location>
        <begin position="2264"/>
        <end position="2273"/>
    </location>
</feature>
<feature type="disulfide bond" evidence="13">
    <location>
        <begin position="1282"/>
        <end position="1291"/>
    </location>
</feature>
<feature type="disulfide bond" evidence="13">
    <location>
        <begin position="1027"/>
        <end position="1036"/>
    </location>
</feature>
<accession>B0X2G9</accession>
<dbReference type="Proteomes" id="UP000002320">
    <property type="component" value="Unassembled WGS sequence"/>
</dbReference>
<proteinExistence type="inferred from homology"/>
<evidence type="ECO:0000259" key="16">
    <source>
        <dbReference type="PROSITE" id="PS50026"/>
    </source>
</evidence>
<evidence type="ECO:0000313" key="18">
    <source>
        <dbReference type="EnsemblMetazoa" id="CPIJ012979-PA"/>
    </source>
</evidence>
<dbReference type="Pfam" id="PF07645">
    <property type="entry name" value="EGF_CA"/>
    <property type="match status" value="2"/>
</dbReference>
<feature type="domain" description="EGF-like" evidence="16">
    <location>
        <begin position="2194"/>
        <end position="2230"/>
    </location>
</feature>
<comment type="subcellular location">
    <subcellularLocation>
        <location evidence="1">Membrane</location>
        <topology evidence="1">Single-pass membrane protein</topology>
    </subcellularLocation>
</comment>
<feature type="domain" description="EGF-like" evidence="16">
    <location>
        <begin position="1193"/>
        <end position="1229"/>
    </location>
</feature>
<feature type="domain" description="EGF-like" evidence="16">
    <location>
        <begin position="480"/>
        <end position="517"/>
    </location>
</feature>
<feature type="disulfide bond" evidence="13">
    <location>
        <begin position="1104"/>
        <end position="1113"/>
    </location>
</feature>
<dbReference type="GO" id="GO:0001764">
    <property type="term" value="P:neuron migration"/>
    <property type="evidence" value="ECO:0007669"/>
    <property type="project" value="UniProtKB-ARBA"/>
</dbReference>
<feature type="disulfide bond" evidence="13">
    <location>
        <begin position="1865"/>
        <end position="1874"/>
    </location>
</feature>
<dbReference type="eggNOG" id="KOG1217">
    <property type="taxonomic scope" value="Eukaryota"/>
</dbReference>
<dbReference type="GO" id="GO:0001745">
    <property type="term" value="P:compound eye morphogenesis"/>
    <property type="evidence" value="ECO:0007669"/>
    <property type="project" value="UniProtKB-ARBA"/>
</dbReference>
<dbReference type="STRING" id="7176.B0X2G9"/>
<feature type="domain" description="EGF-like" evidence="16">
    <location>
        <begin position="2120"/>
        <end position="2154"/>
    </location>
</feature>
<dbReference type="FunFam" id="2.10.25.10:FF:000496">
    <property type="entry name" value="Crumbs, isoform D"/>
    <property type="match status" value="1"/>
</dbReference>
<sequence>MVASGPERAVLCSTRTASIQVEKEAYFNGSAYLRLKTPMTLWSHSAISFKTCRGGEILSQRYAGHALLVSVLPDSVSIVLSAPSTQPIEARVSGRYLDNRWHTLQFVFQLGTLYCIIDKQSSTIANQTYNVPLITDQEIKNEAAVLILGKQYSGCLLHGPGLVFNSSAMNAEAVVFGPCPLAPGPCSDHDVLTGTPTDFCSHDPCMQHGTCISRTDGYECHCTSRFKGKNCEVDSGSPCQLYPCQHGGSCQEDSKGDYKCYCAPGYTGAHCETELSIHPLCEKNPCLNNGTCRVPPGTSSYECDCLKGFIGPRCEINWDDCKPNLCMNGGRCVDGVDNFICDCKGTGYGGMRCQNNLDECLINPCLNGGTCFDTYGSYLCECPNGFTGANCQLSINECRSQPCQHGGTCIDTQEGFECRCQPGFAGLYCELDPGCSQCPIDSDCIAGRCVCKPGTTGSVGQCVQVGGGSSAAIATAKSAQSNACASYCYNGASCVTAASGRNFTCICATGFTGWLTSKHLHYAYQSIAFGTPATHCSCRCCQTRCRSCCRRQARNRSRPAFRAGTWTTGGTRCSLCSSWGRCTASLTSSRRRSPTQTYNVPLITDQEIKNEAAVLILGKQYSGCLLHGPGLVFNSSAMNAEAVVFGPCPLAPGPCSDHDVLTGTPTDFCSHDPCMQHGTCISRTDGYECHCTSRFKGKNCEVDSGSPCQLYPCQHGGSCQEDSKGDYKCYCAPGYTGAHCETELSIHPLCEKNPCLNNGTCRVPPGTSSYECDCLKGFIGPRCEINWDDCKPNLCMNGGRCVDGVDNFICDCKGTGYGGMRCQNNLDECLINPCLNGGTCFDTYGSYLCECPTGFTGANCQLSINECRSQPCQHGGTCIDTQEGFECRCQPGFAGLYCELDPGCSQCPIDSDCIAGRCVCKPGTTGSRCESPVALPYSDECNCLNGGSCTPNSSTCICPQGFDGQRCELATAICSSANCLEPFRCIGGKCQCPDNMNCDNVCASSPCLHNGSCYPQGSGGQDYVCKCPPGYEGKRCENDIDECKIKDKICVNGICQNTPGSFRCFCTPGYTGLNCDLDVDECLSRPCKNGAQCVNKENDYECICPPGYSGKDCDTDIDECESNPCSKGSTCIDRVANFTCVCIPGMTGRSCEIDIDDCESQPCQNNGRCIDKLGDFLCDCNQTGYSGKLCQYNINECESNPCTNGAECIDKVNDYQCKCFPGYVGKNCEEDISECEPNPCQYSGRCLERSNVTLYYSTDMSLPVNYRNGFSFANASGYDCVCVPGTMGKNCEININECDSSPCKNGACVDGIGNYTCDCEPGFEGFHCETDIDECLKYHPCVHGTCLDARNNYDCDCDGLWGGKNCSVKLTGCEGEPCLNGGACIPYLENETQHKFNCSCRQGFQGKTCDTATTMSLGAKSLLIVNTTRDEGYDIHLRFKTTLPNGILAFGNGATSYILVLNNGRLNLHSALLNRWEGVFVGSGLNDSKWQKVFVGINSSHLVLSANEEQTIFPINSYEGTNGSNTSFPITYLGGTTPTLAQPYLKHIARAVSSFVGCMEDVVINSQFVLPGQEQEFTTLHNIDTGCPRTPQCEPNPCNSNGQCTDLWHTFSCHCQRPHLGHTCKYNITAATFGHENTSSTAVKVNVSDTARRAIRSVLDISMFIRTRQPSGMVFYLGSEPEASDQTPDDSYVAAFLSKGELLVRMIFNDTPEGYTVGGNKLDNGYLHLIEVIRNSTLVQVKLNGTEYFRKTLSSSGQLNAQVLYLGGLPPYPDSINSLYKDDSEKQYFKGIIQDVQVSNGSHAMIVELYPLNEEGLVLPPPFGDVIIDRNSVLEGVVTDDLCRTQPCKHDAVCANTWNDFVCTCPRGYKGKFCQEIQFCELQKCPQHATCQNLDTGYECISNMTFHDDNEPLRYSFNPGSAELLHHRQTASGKDNIMDTIEISYRTKFGGTLLSVQDSDMYFEISTIMKLVTVSWRLSSELPEQYRFQYDEDDNYGWHTVFVRVTSNGKLEAGWKGWETALDPQPAISVTIDYMAYKHLFSGKFFIYLGGTSPLAPIDNNSIVNGGTDKGSTFKGCLGETRVGGYLLPFFPHDVIYPDTFHFTGAHFNLSSAQPEEGCILCFQQSCKNGGICSNPSEKYACDCPAGYENDDCSQNIDECLTANCTNNSTCIDGVASFTCQCLEGYEGELCEFEIDECRSNPCRNGGTCTDRIAGFTCECTEEYAGPTCDVFRLVTCDNQPCKNGSTCNDGFNSTTGNNFTCSCKPGFSGPLCDIRFCDVERCQNDAICMTNDEGIPICLCNSGYTGRLCEIEVNECESAPCQNGGQCDDFINGYRCNCTGTGFEGRNCELDIDECIAEPINCGGRGECINTRGSFRCRCNQGMCGKECAQADPCIAVPNICENGGICIEDCDREHRYKCNCTVGFIGVNCSEQATIEATGTSGADIALIVVPVVIGILAIAGALIGTFLVMARNKRATRGTYSPSAQEYCNPRLEMDNVLKIPPEERLI</sequence>
<feature type="domain" description="EGF-like" evidence="16">
    <location>
        <begin position="1589"/>
        <end position="1625"/>
    </location>
</feature>
<dbReference type="EMBL" id="DS232288">
    <property type="protein sequence ID" value="EDS39192.1"/>
    <property type="molecule type" value="Genomic_DNA"/>
</dbReference>
<dbReference type="InParanoid" id="B0X2G9"/>
<dbReference type="SUPFAM" id="SSF49899">
    <property type="entry name" value="Concanavalin A-like lectins/glucanases"/>
    <property type="match status" value="4"/>
</dbReference>
<dbReference type="GO" id="GO:0010160">
    <property type="term" value="P:formation of animal organ boundary"/>
    <property type="evidence" value="ECO:0007669"/>
    <property type="project" value="UniProtKB-ARBA"/>
</dbReference>
<dbReference type="GO" id="GO:0048565">
    <property type="term" value="P:digestive tract development"/>
    <property type="evidence" value="ECO:0007669"/>
    <property type="project" value="UniProtKB-ARBA"/>
</dbReference>
<feature type="domain" description="EGF-like" evidence="16">
    <location>
        <begin position="999"/>
        <end position="1037"/>
    </location>
</feature>
<feature type="domain" description="Laminin G" evidence="15">
    <location>
        <begin position="1634"/>
        <end position="1843"/>
    </location>
</feature>
<protein>
    <submittedName>
        <fullName evidence="17 18">Crumbs</fullName>
    </submittedName>
</protein>
<keyword evidence="4 13" id="KW-0245">EGF-like domain</keyword>
<feature type="domain" description="EGF-like" evidence="16">
    <location>
        <begin position="1231"/>
        <end position="1292"/>
    </location>
</feature>
<evidence type="ECO:0000256" key="14">
    <source>
        <dbReference type="SAM" id="Phobius"/>
    </source>
</evidence>
<feature type="disulfide bond" evidence="13">
    <location>
        <begin position="420"/>
        <end position="429"/>
    </location>
</feature>
<comment type="caution">
    <text evidence="13">Lacks conserved residue(s) required for the propagation of feature annotation.</text>
</comment>
<dbReference type="InterPro" id="IPR000742">
    <property type="entry name" value="EGF"/>
</dbReference>
<dbReference type="PRINTS" id="PR00010">
    <property type="entry name" value="EGFBLOOD"/>
</dbReference>
<dbReference type="GO" id="GO:0005112">
    <property type="term" value="F:Notch binding"/>
    <property type="evidence" value="ECO:0007669"/>
    <property type="project" value="TreeGrafter"/>
</dbReference>
<dbReference type="FunFam" id="2.10.25.10:FF:000279">
    <property type="entry name" value="Neurogenic locus notch 1"/>
    <property type="match status" value="1"/>
</dbReference>
<dbReference type="FunFam" id="2.10.25.10:FF:000252">
    <property type="entry name" value="Crumbs homolog 1 (Drosophila)"/>
    <property type="match status" value="1"/>
</dbReference>
<feature type="domain" description="EGF-like" evidence="16">
    <location>
        <begin position="2391"/>
        <end position="2432"/>
    </location>
</feature>
<dbReference type="GO" id="GO:0035222">
    <property type="term" value="P:wing disc pattern formation"/>
    <property type="evidence" value="ECO:0007669"/>
    <property type="project" value="UniProtKB-ARBA"/>
</dbReference>
<dbReference type="GO" id="GO:0009986">
    <property type="term" value="C:cell surface"/>
    <property type="evidence" value="ECO:0007669"/>
    <property type="project" value="UniProtKB-ARBA"/>
</dbReference>
<evidence type="ECO:0000313" key="19">
    <source>
        <dbReference type="Proteomes" id="UP000002320"/>
    </source>
</evidence>
<feature type="domain" description="EGF-like" evidence="16">
    <location>
        <begin position="1116"/>
        <end position="1152"/>
    </location>
</feature>
<dbReference type="FunFam" id="2.10.25.10:FF:000716">
    <property type="entry name" value="Crumbs, isoform D"/>
    <property type="match status" value="2"/>
</dbReference>
<evidence type="ECO:0000256" key="8">
    <source>
        <dbReference type="ARBA" id="ARBA00022837"/>
    </source>
</evidence>
<feature type="domain" description="EGF-like" evidence="16">
    <location>
        <begin position="2352"/>
        <end position="2390"/>
    </location>
</feature>
<dbReference type="PROSITE" id="PS50025">
    <property type="entry name" value="LAM_G_DOMAIN"/>
    <property type="match status" value="2"/>
</dbReference>
<evidence type="ECO:0000256" key="2">
    <source>
        <dbReference type="ARBA" id="ARBA00005847"/>
    </source>
</evidence>
<feature type="domain" description="EGF-like" evidence="16">
    <location>
        <begin position="665"/>
        <end position="701"/>
    </location>
</feature>
<comment type="similarity">
    <text evidence="2">Belongs to the NOTCH family.</text>
</comment>
<feature type="domain" description="EGF-like" evidence="16">
    <location>
        <begin position="2233"/>
        <end position="2274"/>
    </location>
</feature>
<dbReference type="PROSITE" id="PS50026">
    <property type="entry name" value="EGF_3"/>
    <property type="match status" value="34"/>
</dbReference>
<evidence type="ECO:0000256" key="1">
    <source>
        <dbReference type="ARBA" id="ARBA00004167"/>
    </source>
</evidence>
<feature type="disulfide bond" evidence="13">
    <location>
        <begin position="889"/>
        <end position="898"/>
    </location>
</feature>
<feature type="transmembrane region" description="Helical" evidence="14">
    <location>
        <begin position="2447"/>
        <end position="2471"/>
    </location>
</feature>
<feature type="disulfide bond" evidence="13">
    <location>
        <begin position="2422"/>
        <end position="2431"/>
    </location>
</feature>
<dbReference type="HOGENOM" id="CLU_000827_0_0_1"/>
<dbReference type="GO" id="GO:0007548">
    <property type="term" value="P:sex differentiation"/>
    <property type="evidence" value="ECO:0007669"/>
    <property type="project" value="UniProtKB-ARBA"/>
</dbReference>
<feature type="domain" description="EGF-like" evidence="16">
    <location>
        <begin position="2275"/>
        <end position="2311"/>
    </location>
</feature>
<dbReference type="PROSITE" id="PS01187">
    <property type="entry name" value="EGF_CA"/>
    <property type="match status" value="8"/>
</dbReference>
<dbReference type="SMART" id="SM00282">
    <property type="entry name" value="LamG"/>
    <property type="match status" value="2"/>
</dbReference>
<gene>
    <name evidence="18" type="primary">6046675</name>
    <name evidence="17" type="ORF">CpipJ_CPIJ012979</name>
</gene>
<dbReference type="GO" id="GO:0048608">
    <property type="term" value="P:reproductive structure development"/>
    <property type="evidence" value="ECO:0007669"/>
    <property type="project" value="UniProtKB-ARBA"/>
</dbReference>
<evidence type="ECO:0000259" key="15">
    <source>
        <dbReference type="PROSITE" id="PS50025"/>
    </source>
</evidence>
<dbReference type="InterPro" id="IPR001791">
    <property type="entry name" value="Laminin_G"/>
</dbReference>
<dbReference type="GO" id="GO:0051240">
    <property type="term" value="P:positive regulation of multicellular organismal process"/>
    <property type="evidence" value="ECO:0007669"/>
    <property type="project" value="UniProtKB-ARBA"/>
</dbReference>
<dbReference type="GO" id="GO:0006357">
    <property type="term" value="P:regulation of transcription by RNA polymerase II"/>
    <property type="evidence" value="ECO:0007669"/>
    <property type="project" value="UniProtKB-ARBA"/>
</dbReference>
<dbReference type="FunFam" id="2.10.25.10:FF:000575">
    <property type="entry name" value="Crumbs, isoform C"/>
    <property type="match status" value="1"/>
</dbReference>
<feature type="domain" description="EGF-like" evidence="16">
    <location>
        <begin position="863"/>
        <end position="899"/>
    </location>
</feature>
<feature type="domain" description="EGF-like" evidence="16">
    <location>
        <begin position="825"/>
        <end position="861"/>
    </location>
</feature>
<feature type="disulfide bond" evidence="13">
    <location>
        <begin position="2182"/>
        <end position="2191"/>
    </location>
</feature>
<dbReference type="PRINTS" id="PR01983">
    <property type="entry name" value="NOTCH"/>
</dbReference>
<dbReference type="Pfam" id="PF00008">
    <property type="entry name" value="EGF"/>
    <property type="match status" value="17"/>
</dbReference>
<feature type="disulfide bond" evidence="13">
    <location>
        <begin position="731"/>
        <end position="740"/>
    </location>
</feature>
<evidence type="ECO:0000256" key="4">
    <source>
        <dbReference type="ARBA" id="ARBA00022536"/>
    </source>
</evidence>
<feature type="domain" description="EGF-like" evidence="16">
    <location>
        <begin position="394"/>
        <end position="430"/>
    </location>
</feature>
<feature type="disulfide bond" evidence="13">
    <location>
        <begin position="286"/>
        <end position="303"/>
    </location>
</feature>
<keyword evidence="10 14" id="KW-0472">Membrane</keyword>
<dbReference type="FunFam" id="2.10.25.10:FF:000471">
    <property type="entry name" value="Protein lin-12"/>
    <property type="match status" value="1"/>
</dbReference>
<keyword evidence="5 14" id="KW-0812">Transmembrane</keyword>
<dbReference type="GO" id="GO:0016358">
    <property type="term" value="P:dendrite development"/>
    <property type="evidence" value="ECO:0007669"/>
    <property type="project" value="UniProtKB-ARBA"/>
</dbReference>
<dbReference type="InterPro" id="IPR001881">
    <property type="entry name" value="EGF-like_Ca-bd_dom"/>
</dbReference>
<feature type="disulfide bond" evidence="13">
    <location>
        <begin position="305"/>
        <end position="314"/>
    </location>
</feature>
<dbReference type="InterPro" id="IPR013032">
    <property type="entry name" value="EGF-like_CS"/>
</dbReference>
<reference evidence="18" key="2">
    <citation type="submission" date="2021-02" db="UniProtKB">
        <authorList>
            <consortium name="EnsemblMetazoa"/>
        </authorList>
    </citation>
    <scope>IDENTIFICATION</scope>
    <source>
        <strain evidence="18">JHB</strain>
    </source>
</reference>
<dbReference type="FunCoup" id="B0X2G9">
    <property type="interactions" value="294"/>
</dbReference>
<dbReference type="GO" id="GO:0051093">
    <property type="term" value="P:negative regulation of developmental process"/>
    <property type="evidence" value="ECO:0007669"/>
    <property type="project" value="UniProtKB-ARBA"/>
</dbReference>
<feature type="domain" description="EGF-like" evidence="16">
    <location>
        <begin position="317"/>
        <end position="354"/>
    </location>
</feature>
<feature type="domain" description="EGF-like" evidence="16">
    <location>
        <begin position="2313"/>
        <end position="2350"/>
    </location>
</feature>
<dbReference type="VEuPathDB" id="VectorBase:CPIJ012979"/>
<dbReference type="FunFam" id="2.10.25.10:FF:000122">
    <property type="entry name" value="Protein crumbs homolog 2"/>
    <property type="match status" value="1"/>
</dbReference>
<dbReference type="InterPro" id="IPR013320">
    <property type="entry name" value="ConA-like_dom_sf"/>
</dbReference>
<feature type="disulfide bond" evidence="13">
    <location>
        <begin position="958"/>
        <end position="967"/>
    </location>
</feature>
<feature type="domain" description="EGF-like" evidence="16">
    <location>
        <begin position="1839"/>
        <end position="1875"/>
    </location>
</feature>
<evidence type="ECO:0000256" key="9">
    <source>
        <dbReference type="ARBA" id="ARBA00022989"/>
    </source>
</evidence>
<feature type="domain" description="EGF-like" evidence="16">
    <location>
        <begin position="1331"/>
        <end position="1367"/>
    </location>
</feature>
<dbReference type="CDD" id="cd00054">
    <property type="entry name" value="EGF_CA"/>
    <property type="match status" value="26"/>
</dbReference>
<dbReference type="OrthoDB" id="283575at2759"/>
<evidence type="ECO:0000256" key="12">
    <source>
        <dbReference type="ARBA" id="ARBA00023180"/>
    </source>
</evidence>
<evidence type="ECO:0000256" key="13">
    <source>
        <dbReference type="PROSITE-ProRule" id="PRU00076"/>
    </source>
</evidence>
<dbReference type="FunFam" id="2.10.25.10:FF:000472">
    <property type="entry name" value="Uncharacterized protein, isoform A"/>
    <property type="match status" value="1"/>
</dbReference>
<dbReference type="InterPro" id="IPR000152">
    <property type="entry name" value="EGF-type_Asp/Asn_hydroxyl_site"/>
</dbReference>
<feature type="disulfide bond" evidence="13">
    <location>
        <begin position="774"/>
        <end position="783"/>
    </location>
</feature>
<reference evidence="17" key="1">
    <citation type="submission" date="2007-03" db="EMBL/GenBank/DDBJ databases">
        <title>Annotation of Culex pipiens quinquefasciatus.</title>
        <authorList>
            <consortium name="The Broad Institute Genome Sequencing Platform"/>
            <person name="Atkinson P.W."/>
            <person name="Hemingway J."/>
            <person name="Christensen B.M."/>
            <person name="Higgs S."/>
            <person name="Kodira C."/>
            <person name="Hannick L."/>
            <person name="Megy K."/>
            <person name="O'Leary S."/>
            <person name="Pearson M."/>
            <person name="Haas B.J."/>
            <person name="Mauceli E."/>
            <person name="Wortman J.R."/>
            <person name="Lee N.H."/>
            <person name="Guigo R."/>
            <person name="Stanke M."/>
            <person name="Alvarado L."/>
            <person name="Amedeo P."/>
            <person name="Antoine C.H."/>
            <person name="Arensburger P."/>
            <person name="Bidwell S.L."/>
            <person name="Crawford M."/>
            <person name="Camaro F."/>
            <person name="Devon K."/>
            <person name="Engels R."/>
            <person name="Hammond M."/>
            <person name="Howarth C."/>
            <person name="Koehrsen M."/>
            <person name="Lawson D."/>
            <person name="Montgomery P."/>
            <person name="Nene V."/>
            <person name="Nusbaum C."/>
            <person name="Puiu D."/>
            <person name="Romero-Severson J."/>
            <person name="Severson D.W."/>
            <person name="Shumway M."/>
            <person name="Sisk P."/>
            <person name="Stolte C."/>
            <person name="Zeng Q."/>
            <person name="Eisenstadt E."/>
            <person name="Fraser-Liggett C."/>
            <person name="Strausberg R."/>
            <person name="Galagan J."/>
            <person name="Birren B."/>
            <person name="Collins F.H."/>
        </authorList>
    </citation>
    <scope>NUCLEOTIDE SEQUENCE [LARGE SCALE GENOMIC DNA]</scope>
    <source>
        <strain evidence="17">JHB</strain>
    </source>
</reference>
<dbReference type="FunFam" id="2.10.25.10:FF:000080">
    <property type="entry name" value="Neurogenic locus notch 1"/>
    <property type="match status" value="1"/>
</dbReference>
<feature type="disulfide bond" evidence="13">
    <location>
        <begin position="382"/>
        <end position="391"/>
    </location>
</feature>
<feature type="disulfide bond" evidence="13">
    <location>
        <begin position="1298"/>
        <end position="1308"/>
    </location>
</feature>
<dbReference type="FunFam" id="2.60.120.200:FF:000143">
    <property type="entry name" value="Crumbs, isoform D"/>
    <property type="match status" value="1"/>
</dbReference>
<evidence type="ECO:0000256" key="10">
    <source>
        <dbReference type="ARBA" id="ARBA00023136"/>
    </source>
</evidence>
<dbReference type="PROSITE" id="PS00010">
    <property type="entry name" value="ASX_HYDROXYL"/>
    <property type="match status" value="20"/>
</dbReference>
<dbReference type="InterPro" id="IPR049883">
    <property type="entry name" value="NOTCH1_EGF-like"/>
</dbReference>
<dbReference type="Pfam" id="PF00054">
    <property type="entry name" value="Laminin_G_1"/>
    <property type="match status" value="2"/>
</dbReference>
<dbReference type="PROSITE" id="PS01186">
    <property type="entry name" value="EGF_2"/>
    <property type="match status" value="21"/>
</dbReference>
<feature type="domain" description="EGF-like" evidence="16">
    <location>
        <begin position="2156"/>
        <end position="2192"/>
    </location>
</feature>
<feature type="domain" description="EGF-like" evidence="16">
    <location>
        <begin position="1078"/>
        <end position="1114"/>
    </location>
</feature>
<keyword evidence="9 14" id="KW-1133">Transmembrane helix</keyword>
<dbReference type="FunFam" id="2.10.25.10:FF:000004">
    <property type="entry name" value="Neurogenic locus notch 1"/>
    <property type="match status" value="1"/>
</dbReference>
<dbReference type="GO" id="GO:0022407">
    <property type="term" value="P:regulation of cell-cell adhesion"/>
    <property type="evidence" value="ECO:0007669"/>
    <property type="project" value="UniProtKB-ARBA"/>
</dbReference>
<dbReference type="GO" id="GO:0008347">
    <property type="term" value="P:glial cell migration"/>
    <property type="evidence" value="ECO:0007669"/>
    <property type="project" value="UniProtKB-ARBA"/>
</dbReference>
<dbReference type="FunFam" id="2.10.25.10:FF:000507">
    <property type="entry name" value="Crumbs, isoform C"/>
    <property type="match status" value="1"/>
</dbReference>
<feature type="disulfide bond" evidence="13">
    <location>
        <begin position="1219"/>
        <end position="1228"/>
    </location>
</feature>
<dbReference type="GO" id="GO:0048667">
    <property type="term" value="P:cell morphogenesis involved in neuron differentiation"/>
    <property type="evidence" value="ECO:0007669"/>
    <property type="project" value="UniProtKB-ARBA"/>
</dbReference>
<feature type="disulfide bond" evidence="13">
    <location>
        <begin position="222"/>
        <end position="231"/>
    </location>
</feature>